<keyword evidence="3" id="KW-0804">Transcription</keyword>
<dbReference type="PROSITE" id="PS50977">
    <property type="entry name" value="HTH_TETR_2"/>
    <property type="match status" value="1"/>
</dbReference>
<gene>
    <name evidence="6" type="ORF">ACFHYQ_27775</name>
</gene>
<evidence type="ECO:0000256" key="4">
    <source>
        <dbReference type="PROSITE-ProRule" id="PRU00335"/>
    </source>
</evidence>
<feature type="DNA-binding region" description="H-T-H motif" evidence="4">
    <location>
        <begin position="38"/>
        <end position="57"/>
    </location>
</feature>
<comment type="caution">
    <text evidence="6">The sequence shown here is derived from an EMBL/GenBank/DDBJ whole genome shotgun (WGS) entry which is preliminary data.</text>
</comment>
<reference evidence="6 7" key="1">
    <citation type="submission" date="2024-09" db="EMBL/GenBank/DDBJ databases">
        <authorList>
            <person name="Sun Q."/>
            <person name="Mori K."/>
        </authorList>
    </citation>
    <scope>NUCLEOTIDE SEQUENCE [LARGE SCALE GENOMIC DNA]</scope>
    <source>
        <strain evidence="6 7">TBRC 1851</strain>
    </source>
</reference>
<sequence>MTEPPPRRRAPGMSIEQRRAVIVTAALPLVTEYGAAVTTSKIARAAGIGEATIFRVFADKDELLDACVAEAMNPDRVLDELASIPLEEPLDARLVEAIEALRAHLERMGAVIGAMYASGGHRSRGGTRERREPGGREAFLRAIHERVTELIEPDRAALRLEPDKVGSILLGMLFARHVGPAGSDGEGDAADARPSPREVVDVLLHGVARKA</sequence>
<accession>A0ABV6UDB2</accession>
<evidence type="ECO:0000256" key="3">
    <source>
        <dbReference type="ARBA" id="ARBA00023163"/>
    </source>
</evidence>
<organism evidence="6 7">
    <name type="scientific">Sphaerimonospora cavernae</name>
    <dbReference type="NCBI Taxonomy" id="1740611"/>
    <lineage>
        <taxon>Bacteria</taxon>
        <taxon>Bacillati</taxon>
        <taxon>Actinomycetota</taxon>
        <taxon>Actinomycetes</taxon>
        <taxon>Streptosporangiales</taxon>
        <taxon>Streptosporangiaceae</taxon>
        <taxon>Sphaerimonospora</taxon>
    </lineage>
</organism>
<dbReference type="Proteomes" id="UP001589870">
    <property type="component" value="Unassembled WGS sequence"/>
</dbReference>
<keyword evidence="7" id="KW-1185">Reference proteome</keyword>
<dbReference type="SUPFAM" id="SSF46689">
    <property type="entry name" value="Homeodomain-like"/>
    <property type="match status" value="1"/>
</dbReference>
<dbReference type="InterPro" id="IPR001647">
    <property type="entry name" value="HTH_TetR"/>
</dbReference>
<feature type="domain" description="HTH tetR-type" evidence="5">
    <location>
        <begin position="16"/>
        <end position="75"/>
    </location>
</feature>
<proteinExistence type="predicted"/>
<dbReference type="PANTHER" id="PTHR30055">
    <property type="entry name" value="HTH-TYPE TRANSCRIPTIONAL REGULATOR RUTR"/>
    <property type="match status" value="1"/>
</dbReference>
<evidence type="ECO:0000256" key="1">
    <source>
        <dbReference type="ARBA" id="ARBA00023015"/>
    </source>
</evidence>
<keyword evidence="1" id="KW-0805">Transcription regulation</keyword>
<dbReference type="Pfam" id="PF00440">
    <property type="entry name" value="TetR_N"/>
    <property type="match status" value="1"/>
</dbReference>
<dbReference type="RefSeq" id="WP_394304102.1">
    <property type="nucleotide sequence ID" value="NZ_JBHMQT010000067.1"/>
</dbReference>
<evidence type="ECO:0000256" key="2">
    <source>
        <dbReference type="ARBA" id="ARBA00023125"/>
    </source>
</evidence>
<protein>
    <submittedName>
        <fullName evidence="6">TetR/AcrR family transcriptional regulator</fullName>
    </submittedName>
</protein>
<dbReference type="PRINTS" id="PR00455">
    <property type="entry name" value="HTHTETR"/>
</dbReference>
<dbReference type="InterPro" id="IPR050109">
    <property type="entry name" value="HTH-type_TetR-like_transc_reg"/>
</dbReference>
<evidence type="ECO:0000259" key="5">
    <source>
        <dbReference type="PROSITE" id="PS50977"/>
    </source>
</evidence>
<dbReference type="PANTHER" id="PTHR30055:SF234">
    <property type="entry name" value="HTH-TYPE TRANSCRIPTIONAL REGULATOR BETI"/>
    <property type="match status" value="1"/>
</dbReference>
<dbReference type="InterPro" id="IPR009057">
    <property type="entry name" value="Homeodomain-like_sf"/>
</dbReference>
<evidence type="ECO:0000313" key="6">
    <source>
        <dbReference type="EMBL" id="MFC0866103.1"/>
    </source>
</evidence>
<keyword evidence="2 4" id="KW-0238">DNA-binding</keyword>
<dbReference type="EMBL" id="JBHMQT010000067">
    <property type="protein sequence ID" value="MFC0866103.1"/>
    <property type="molecule type" value="Genomic_DNA"/>
</dbReference>
<name>A0ABV6UDB2_9ACTN</name>
<dbReference type="Gene3D" id="1.10.357.10">
    <property type="entry name" value="Tetracycline Repressor, domain 2"/>
    <property type="match status" value="1"/>
</dbReference>
<evidence type="ECO:0000313" key="7">
    <source>
        <dbReference type="Proteomes" id="UP001589870"/>
    </source>
</evidence>